<dbReference type="PANTHER" id="PTHR43214">
    <property type="entry name" value="TWO-COMPONENT RESPONSE REGULATOR"/>
    <property type="match status" value="1"/>
</dbReference>
<dbReference type="AlphaFoldDB" id="A0A286TZM6"/>
<dbReference type="InterPro" id="IPR016032">
    <property type="entry name" value="Sig_transdc_resp-reg_C-effctor"/>
</dbReference>
<dbReference type="InterPro" id="IPR036388">
    <property type="entry name" value="WH-like_DNA-bd_sf"/>
</dbReference>
<dbReference type="CDD" id="cd06170">
    <property type="entry name" value="LuxR_C_like"/>
    <property type="match status" value="1"/>
</dbReference>
<sequence>MPIKITIGCCNYLLGEGLKRILREECNLDADITITVSTNPREIIKEENDLLITDFNTLAGIIFDDISDNHKVRILLLGTGCLPKIENECLISFISRGLAGILSPDTDPPQLIKAIECVLAGELWFENKQLLEIIPGVKTKNCGKETSLTDREIEVVTMVCNGSSNKEIKKALNISEQAVKSHLSRIYKKTGVSDRLQLALYALNSSVFLMNQRCRKDLRSR</sequence>
<name>A0A286TZM6_9BACT</name>
<dbReference type="EMBL" id="BAOS01000022">
    <property type="protein sequence ID" value="GAX61353.1"/>
    <property type="molecule type" value="Genomic_DNA"/>
</dbReference>
<dbReference type="Gene3D" id="1.10.10.10">
    <property type="entry name" value="Winged helix-like DNA-binding domain superfamily/Winged helix DNA-binding domain"/>
    <property type="match status" value="1"/>
</dbReference>
<dbReference type="OrthoDB" id="259454at2"/>
<dbReference type="SMART" id="SM00421">
    <property type="entry name" value="HTH_LUXR"/>
    <property type="match status" value="1"/>
</dbReference>
<evidence type="ECO:0000313" key="4">
    <source>
        <dbReference type="Proteomes" id="UP000218542"/>
    </source>
</evidence>
<keyword evidence="1" id="KW-0238">DNA-binding</keyword>
<dbReference type="GO" id="GO:0006355">
    <property type="term" value="P:regulation of DNA-templated transcription"/>
    <property type="evidence" value="ECO:0007669"/>
    <property type="project" value="InterPro"/>
</dbReference>
<protein>
    <submittedName>
        <fullName evidence="3">Transcriptional regulator</fullName>
    </submittedName>
</protein>
<dbReference type="SUPFAM" id="SSF46894">
    <property type="entry name" value="C-terminal effector domain of the bipartite response regulators"/>
    <property type="match status" value="1"/>
</dbReference>
<dbReference type="Pfam" id="PF00196">
    <property type="entry name" value="GerE"/>
    <property type="match status" value="1"/>
</dbReference>
<dbReference type="PRINTS" id="PR00038">
    <property type="entry name" value="HTHLUXR"/>
</dbReference>
<dbReference type="InterPro" id="IPR000792">
    <property type="entry name" value="Tscrpt_reg_LuxR_C"/>
</dbReference>
<evidence type="ECO:0000259" key="2">
    <source>
        <dbReference type="PROSITE" id="PS50043"/>
    </source>
</evidence>
<accession>A0A286TZM6</accession>
<dbReference type="Proteomes" id="UP000218542">
    <property type="component" value="Unassembled WGS sequence"/>
</dbReference>
<dbReference type="RefSeq" id="WP_096894742.1">
    <property type="nucleotide sequence ID" value="NZ_BAOS01000022.1"/>
</dbReference>
<evidence type="ECO:0000313" key="3">
    <source>
        <dbReference type="EMBL" id="GAX61353.1"/>
    </source>
</evidence>
<dbReference type="InterPro" id="IPR039420">
    <property type="entry name" value="WalR-like"/>
</dbReference>
<dbReference type="GO" id="GO:0003677">
    <property type="term" value="F:DNA binding"/>
    <property type="evidence" value="ECO:0007669"/>
    <property type="project" value="UniProtKB-KW"/>
</dbReference>
<keyword evidence="4" id="KW-1185">Reference proteome</keyword>
<reference evidence="4" key="1">
    <citation type="journal article" date="2017" name="Environ. Microbiol. Rep.">
        <title>Genetic Diversity of Marine Anaerobic Ammonium-Oxidizing Bacteria as Revealed by Genomic and Proteomic Analyses of 'Candidatus Scalindua japonica'.</title>
        <authorList>
            <person name="Oshiki M."/>
            <person name="Mizuto K."/>
            <person name="Kimura Z."/>
            <person name="Kindaichi T."/>
            <person name="Satoh H."/>
            <person name="Okabe S."/>
        </authorList>
    </citation>
    <scope>NUCLEOTIDE SEQUENCE [LARGE SCALE GENOMIC DNA]</scope>
    <source>
        <strain evidence="4">husup-a2</strain>
    </source>
</reference>
<dbReference type="PANTHER" id="PTHR43214:SF38">
    <property type="entry name" value="NITRATE_NITRITE RESPONSE REGULATOR PROTEIN NARL"/>
    <property type="match status" value="1"/>
</dbReference>
<dbReference type="Gene3D" id="3.40.50.2300">
    <property type="match status" value="1"/>
</dbReference>
<organism evidence="3 4">
    <name type="scientific">Candidatus Scalindua japonica</name>
    <dbReference type="NCBI Taxonomy" id="1284222"/>
    <lineage>
        <taxon>Bacteria</taxon>
        <taxon>Pseudomonadati</taxon>
        <taxon>Planctomycetota</taxon>
        <taxon>Candidatus Brocadiia</taxon>
        <taxon>Candidatus Brocadiales</taxon>
        <taxon>Candidatus Scalinduaceae</taxon>
        <taxon>Candidatus Scalindua</taxon>
    </lineage>
</organism>
<evidence type="ECO:0000256" key="1">
    <source>
        <dbReference type="ARBA" id="ARBA00023125"/>
    </source>
</evidence>
<proteinExistence type="predicted"/>
<gene>
    <name evidence="3" type="ORF">SCALIN_C22_0063</name>
</gene>
<comment type="caution">
    <text evidence="3">The sequence shown here is derived from an EMBL/GenBank/DDBJ whole genome shotgun (WGS) entry which is preliminary data.</text>
</comment>
<dbReference type="PROSITE" id="PS50043">
    <property type="entry name" value="HTH_LUXR_2"/>
    <property type="match status" value="1"/>
</dbReference>
<feature type="domain" description="HTH luxR-type" evidence="2">
    <location>
        <begin position="141"/>
        <end position="206"/>
    </location>
</feature>